<feature type="domain" description="Gfo/Idh/MocA-like oxidoreductase bacterial type C-terminal" evidence="3">
    <location>
        <begin position="204"/>
        <end position="421"/>
    </location>
</feature>
<dbReference type="GO" id="GO:0000166">
    <property type="term" value="F:nucleotide binding"/>
    <property type="evidence" value="ECO:0007669"/>
    <property type="project" value="InterPro"/>
</dbReference>
<dbReference type="NCBIfam" id="TIGR01409">
    <property type="entry name" value="TAT_signal_seq"/>
    <property type="match status" value="1"/>
</dbReference>
<dbReference type="InterPro" id="IPR043906">
    <property type="entry name" value="Gfo/Idh/MocA_OxRdtase_bact_C"/>
</dbReference>
<dbReference type="SUPFAM" id="SSF55347">
    <property type="entry name" value="Glyceraldehyde-3-phosphate dehydrogenase-like, C-terminal domain"/>
    <property type="match status" value="1"/>
</dbReference>
<dbReference type="RefSeq" id="WP_105337344.1">
    <property type="nucleotide sequence ID" value="NZ_PUHZ01000020.1"/>
</dbReference>
<organism evidence="4 5">
    <name type="scientific">Blastopirellula marina</name>
    <dbReference type="NCBI Taxonomy" id="124"/>
    <lineage>
        <taxon>Bacteria</taxon>
        <taxon>Pseudomonadati</taxon>
        <taxon>Planctomycetota</taxon>
        <taxon>Planctomycetia</taxon>
        <taxon>Pirellulales</taxon>
        <taxon>Pirellulaceae</taxon>
        <taxon>Blastopirellula</taxon>
    </lineage>
</organism>
<dbReference type="PANTHER" id="PTHR43818:SF5">
    <property type="entry name" value="OXIDOREDUCTASE FAMILY PROTEIN"/>
    <property type="match status" value="1"/>
</dbReference>
<evidence type="ECO:0000259" key="3">
    <source>
        <dbReference type="Pfam" id="PF19051"/>
    </source>
</evidence>
<dbReference type="Gene3D" id="3.30.360.10">
    <property type="entry name" value="Dihydrodipicolinate Reductase, domain 2"/>
    <property type="match status" value="1"/>
</dbReference>
<dbReference type="OrthoDB" id="9788246at2"/>
<keyword evidence="1" id="KW-0732">Signal</keyword>
<dbReference type="InterPro" id="IPR050463">
    <property type="entry name" value="Gfo/Idh/MocA_oxidrdct_glycsds"/>
</dbReference>
<dbReference type="InterPro" id="IPR006311">
    <property type="entry name" value="TAT_signal"/>
</dbReference>
<dbReference type="AlphaFoldDB" id="A0A2S8GIX7"/>
<feature type="chain" id="PRO_5015491201" evidence="1">
    <location>
        <begin position="36"/>
        <end position="423"/>
    </location>
</feature>
<evidence type="ECO:0000313" key="5">
    <source>
        <dbReference type="Proteomes" id="UP000237819"/>
    </source>
</evidence>
<comment type="caution">
    <text evidence="4">The sequence shown here is derived from an EMBL/GenBank/DDBJ whole genome shotgun (WGS) entry which is preliminary data.</text>
</comment>
<accession>A0A2S8GIX7</accession>
<dbReference type="Pfam" id="PF19051">
    <property type="entry name" value="GFO_IDH_MocA_C2"/>
    <property type="match status" value="1"/>
</dbReference>
<dbReference type="Gene3D" id="3.40.50.720">
    <property type="entry name" value="NAD(P)-binding Rossmann-like Domain"/>
    <property type="match status" value="1"/>
</dbReference>
<dbReference type="InterPro" id="IPR036291">
    <property type="entry name" value="NAD(P)-bd_dom_sf"/>
</dbReference>
<sequence>MTQSAASRRQFLKTSAAAAAGLAVAPAFVPSTAFGANERIITGHIGLGGQGRGNLGKFMKNAVAICDVDTKHAEQAAKNVKDKVGTECEIYGDYRKVLDRDDIDAVVISTPDHWHALPTIDACKAGKDVYCEKPLTLTVVEGRKIVEAARANKRIVQTGSQQRSAANFRKACELVRSGYIGKLQKVLVGIPGPNHPGEPVPDSDPPAELDYDFWLGQAPFRPYNKKHVHYNFRFFWDYSGGQMTNWGAHHIDIAHWGMGVDDSGPLSVDGKATFHPKHWHDVTETCRITYQYPNDVTMILGQKEKDIPLGTTFIGEKGEIFVNRGQFKATPGELGEIKLTDSDVHLYESGDHHGNFLDCIKTRELPICDAEIGHRTATACHLGNISCRLGRKISWDAKSETISGDDEAAGMLSRPYRAPWELT</sequence>
<evidence type="ECO:0000313" key="4">
    <source>
        <dbReference type="EMBL" id="PQO44376.1"/>
    </source>
</evidence>
<gene>
    <name evidence="4" type="ORF">C5Y93_20675</name>
</gene>
<evidence type="ECO:0000259" key="2">
    <source>
        <dbReference type="Pfam" id="PF01408"/>
    </source>
</evidence>
<dbReference type="PROSITE" id="PS51318">
    <property type="entry name" value="TAT"/>
    <property type="match status" value="1"/>
</dbReference>
<evidence type="ECO:0000256" key="1">
    <source>
        <dbReference type="SAM" id="SignalP"/>
    </source>
</evidence>
<feature type="signal peptide" evidence="1">
    <location>
        <begin position="1"/>
        <end position="35"/>
    </location>
</feature>
<reference evidence="4 5" key="1">
    <citation type="submission" date="2018-02" db="EMBL/GenBank/DDBJ databases">
        <title>Comparative genomes isolates from brazilian mangrove.</title>
        <authorList>
            <person name="Araujo J.E."/>
            <person name="Taketani R.G."/>
            <person name="Silva M.C.P."/>
            <person name="Loureco M.V."/>
            <person name="Andreote F.D."/>
        </authorList>
    </citation>
    <scope>NUCLEOTIDE SEQUENCE [LARGE SCALE GENOMIC DNA]</scope>
    <source>
        <strain evidence="4 5">Nap-Phe MGV</strain>
    </source>
</reference>
<name>A0A2S8GIX7_9BACT</name>
<dbReference type="Proteomes" id="UP000237819">
    <property type="component" value="Unassembled WGS sequence"/>
</dbReference>
<dbReference type="InterPro" id="IPR019546">
    <property type="entry name" value="TAT_signal_bac_arc"/>
</dbReference>
<proteinExistence type="predicted"/>
<dbReference type="SUPFAM" id="SSF51735">
    <property type="entry name" value="NAD(P)-binding Rossmann-fold domains"/>
    <property type="match status" value="1"/>
</dbReference>
<dbReference type="EMBL" id="PUHZ01000020">
    <property type="protein sequence ID" value="PQO44376.1"/>
    <property type="molecule type" value="Genomic_DNA"/>
</dbReference>
<dbReference type="Pfam" id="PF01408">
    <property type="entry name" value="GFO_IDH_MocA"/>
    <property type="match status" value="1"/>
</dbReference>
<protein>
    <submittedName>
        <fullName evidence="4">Dehydrogenase</fullName>
    </submittedName>
</protein>
<feature type="domain" description="Gfo/Idh/MocA-like oxidoreductase N-terminal" evidence="2">
    <location>
        <begin position="45"/>
        <end position="159"/>
    </location>
</feature>
<dbReference type="PANTHER" id="PTHR43818">
    <property type="entry name" value="BCDNA.GH03377"/>
    <property type="match status" value="1"/>
</dbReference>
<dbReference type="InterPro" id="IPR000683">
    <property type="entry name" value="Gfo/Idh/MocA-like_OxRdtase_N"/>
</dbReference>